<comment type="caution">
    <text evidence="3">The sequence shown here is derived from an EMBL/GenBank/DDBJ whole genome shotgun (WGS) entry which is preliminary data.</text>
</comment>
<sequence>MSARGTRATQRQRSLLRHSFVSENRPTFTSRSTLITNMQQEEDKNFKAFGNISFTINPTAFNETIEGFTLGRTKLANQIERLIFSVSGLGEMHVLAAEQIHLESLGNQPVSDSDPAEKASDAWFVTPKETTFALNEDMALCVARDWAGAYAVFFVDHRTKQRGNAILAGLPISDRVTLVRDDVVDPSKDVRRLTLAVDDTELTFTTNAASRNSLCKALSVAVRAMYPASDTVGAKLLMRMLSVDFALSRIDDDDELVQLPVEALPSSKLQGLVEKMKSLPSATMEAKARRRALLEIRKMVRNNETRNLLITALAGELEAICSAPNIAQQFTTLNNLLPAIEQMIVYPWKHGAAFNGTLARVLVGDDEPDLVSLKTRLETRLEKQNLQQGNRTACEGLLARTVQLQREMTALDALSANYPKEGRTSLAPVSFPADFHVDELIESMRGVVKTAWQPGLYVAALVIDEADQTVLIESSGNLPSVLVSDPISSPMKMEEFSPEDAMWLRSSAARDAKIIATDKRTVSNSTDLRGKVLSGLVELSKTLNLQELGLPYDRLVVLSNPRRGKSDASTPPPDGEADSSYQNDKADPDRSIRVVLHVRLVNSGVKPDDKKNKRRQAKEATGYKIRGASWVSCNDAELALYHSYAGVSKNVNMESLPKGFDGIRFIRAAEDYYRLRQPQADVPAGVHLTRVHLLPDITGDYVLVDTVSRQLPVYSLDGCVGTSYVPMDADLWGWVQSIAVHRAREGPTSSLRVDPEVDKEKVFIVERLREAYMSALEDMIADWGDEGVLYDSTPILLDEDQRIQLIPYITVWESAELPPAIRPDYVWRPIESIETDYATRHQGLRLSQYRADVVRAEESLREARALARTTGNGNAVRLAQGALEAKQTVWQPMRWLTPVQAWAALGMKSVLEPFSKQLADPAFPISELLAQANQRYLMDVGGITNDFVFRVVTSRVSSDDLQMALKKHYSDVVEPVLRLLNTSDGEDGGDGIGLTIPAKGVAHNAESWQLVDSIVRNLLGISGDDVDAPNPVMRPAEQVEMGTPPLEMLDVEFSLKDLLTKVDFKLTTYDICRCLVEELVETSLVQTVDTPIFLEVENTLDDIVEVVVTTTELVEDAVWDAIHSMTRRTLEQEKGLLNDKISSLFTQPLSDVDIPDDPSVPVAVDVDVRLPAKPMPLQYADLVTPFTPAIRQMADRHAQLVRMARDVLAVADSGRELAPIVDTVTEMTEAAETRYATALEKAERAKRAHLVQQRKLLRHETPTAVKPSPKPRTSLIPPPTASVSIAELISNSPVSKPATPTRSTTASPSHRERPTRLRGSAKTEHFIRGLKNLNSVYHQSMGI</sequence>
<keyword evidence="4" id="KW-1185">Reference proteome</keyword>
<feature type="compositionally biased region" description="Basic and acidic residues" evidence="1">
    <location>
        <begin position="1309"/>
        <end position="1323"/>
    </location>
</feature>
<evidence type="ECO:0000313" key="3">
    <source>
        <dbReference type="EMBL" id="KAG9397007.1"/>
    </source>
</evidence>
<evidence type="ECO:0000259" key="2">
    <source>
        <dbReference type="Pfam" id="PF26278"/>
    </source>
</evidence>
<feature type="compositionally biased region" description="Low complexity" evidence="1">
    <location>
        <begin position="1295"/>
        <end position="1308"/>
    </location>
</feature>
<gene>
    <name evidence="3" type="ORF">J8273_1358</name>
</gene>
<protein>
    <recommendedName>
        <fullName evidence="2">PH domain-containing protein</fullName>
    </recommendedName>
</protein>
<feature type="domain" description="PH" evidence="2">
    <location>
        <begin position="139"/>
        <end position="245"/>
    </location>
</feature>
<feature type="region of interest" description="Disordered" evidence="1">
    <location>
        <begin position="1246"/>
        <end position="1323"/>
    </location>
</feature>
<organism evidence="3 4">
    <name type="scientific">Carpediemonas membranifera</name>
    <dbReference type="NCBI Taxonomy" id="201153"/>
    <lineage>
        <taxon>Eukaryota</taxon>
        <taxon>Metamonada</taxon>
        <taxon>Carpediemonas-like organisms</taxon>
        <taxon>Carpediemonas</taxon>
    </lineage>
</organism>
<proteinExistence type="predicted"/>
<evidence type="ECO:0000313" key="4">
    <source>
        <dbReference type="Proteomes" id="UP000717585"/>
    </source>
</evidence>
<evidence type="ECO:0000256" key="1">
    <source>
        <dbReference type="SAM" id="MobiDB-lite"/>
    </source>
</evidence>
<name>A0A8J6BBU6_9EUKA</name>
<accession>A0A8J6BBU6</accession>
<feature type="region of interest" description="Disordered" evidence="1">
    <location>
        <begin position="561"/>
        <end position="586"/>
    </location>
</feature>
<dbReference type="EMBL" id="JAHDYR010000004">
    <property type="protein sequence ID" value="KAG9397007.1"/>
    <property type="molecule type" value="Genomic_DNA"/>
</dbReference>
<dbReference type="Pfam" id="PF26278">
    <property type="entry name" value="PH_36"/>
    <property type="match status" value="1"/>
</dbReference>
<dbReference type="Proteomes" id="UP000717585">
    <property type="component" value="Unassembled WGS sequence"/>
</dbReference>
<dbReference type="InterPro" id="IPR059094">
    <property type="entry name" value="PH_36_euk"/>
</dbReference>
<reference evidence="3" key="1">
    <citation type="submission" date="2021-05" db="EMBL/GenBank/DDBJ databases">
        <title>A free-living protist that lacks canonical eukaryotic 1 DNA replication and segregation systems.</title>
        <authorList>
            <person name="Salas-Leiva D.E."/>
            <person name="Tromer E.C."/>
            <person name="Curtis B.A."/>
            <person name="Jerlstrom-Hultqvist J."/>
            <person name="Kolisko M."/>
            <person name="Yi Z."/>
            <person name="Salas-Leiva J.S."/>
            <person name="Gallot-Lavallee L."/>
            <person name="Kops G.J.P.L."/>
            <person name="Archibald J.M."/>
            <person name="Simpson A.G.B."/>
            <person name="Roger A.J."/>
        </authorList>
    </citation>
    <scope>NUCLEOTIDE SEQUENCE</scope>
    <source>
        <strain evidence="3">BICM</strain>
    </source>
</reference>